<protein>
    <recommendedName>
        <fullName evidence="3">Lipoprotein</fullName>
    </recommendedName>
</protein>
<dbReference type="PROSITE" id="PS51257">
    <property type="entry name" value="PROKAR_LIPOPROTEIN"/>
    <property type="match status" value="1"/>
</dbReference>
<dbReference type="GO" id="GO:0019867">
    <property type="term" value="C:outer membrane"/>
    <property type="evidence" value="ECO:0007669"/>
    <property type="project" value="InterPro"/>
</dbReference>
<accession>A0A5K7YSD2</accession>
<evidence type="ECO:0000313" key="2">
    <source>
        <dbReference type="Proteomes" id="UP000427769"/>
    </source>
</evidence>
<dbReference type="AlphaFoldDB" id="A0A5K7YSD2"/>
<reference evidence="1 2" key="1">
    <citation type="submission" date="2019-11" db="EMBL/GenBank/DDBJ databases">
        <title>Comparative genomics of hydrocarbon-degrading Desulfosarcina strains.</title>
        <authorList>
            <person name="Watanabe M."/>
            <person name="Kojima H."/>
            <person name="Fukui M."/>
        </authorList>
    </citation>
    <scope>NUCLEOTIDE SEQUENCE [LARGE SCALE GENOMIC DNA]</scope>
    <source>
        <strain evidence="1 2">PP31</strain>
    </source>
</reference>
<dbReference type="OrthoDB" id="5511003at2"/>
<evidence type="ECO:0008006" key="3">
    <source>
        <dbReference type="Google" id="ProtNLM"/>
    </source>
</evidence>
<dbReference type="Proteomes" id="UP000427769">
    <property type="component" value="Chromosome"/>
</dbReference>
<dbReference type="InterPro" id="IPR007485">
    <property type="entry name" value="LPS_assembly_LptE"/>
</dbReference>
<name>A0A5K7YSD2_9BACT</name>
<keyword evidence="2" id="KW-1185">Reference proteome</keyword>
<dbReference type="GO" id="GO:0043165">
    <property type="term" value="P:Gram-negative-bacterium-type cell outer membrane assembly"/>
    <property type="evidence" value="ECO:0007669"/>
    <property type="project" value="InterPro"/>
</dbReference>
<organism evidence="1 2">
    <name type="scientific">Desulfosarcina widdelii</name>
    <dbReference type="NCBI Taxonomy" id="947919"/>
    <lineage>
        <taxon>Bacteria</taxon>
        <taxon>Pseudomonadati</taxon>
        <taxon>Thermodesulfobacteriota</taxon>
        <taxon>Desulfobacteria</taxon>
        <taxon>Desulfobacterales</taxon>
        <taxon>Desulfosarcinaceae</taxon>
        <taxon>Desulfosarcina</taxon>
    </lineage>
</organism>
<evidence type="ECO:0000313" key="1">
    <source>
        <dbReference type="EMBL" id="BBO72742.1"/>
    </source>
</evidence>
<dbReference type="Gene3D" id="3.30.160.150">
    <property type="entry name" value="Lipoprotein like domain"/>
    <property type="match status" value="1"/>
</dbReference>
<proteinExistence type="predicted"/>
<dbReference type="KEGG" id="dwd:DSCW_01590"/>
<sequence>MKRRILSTLAIAAFFACCSGCGYHFSGSGSYPSGVSQIFITLLENRTAETGVESTFTNDLIYEFTRNRKESLARDRSSADGILSGTIARLSVANITRTSVSTATERRVTGTLILRLESPEGRLLWSSGNIVESEAYAVVAGDKMATDRNKSDAIATLSQKLAESAFNRLTEDF</sequence>
<gene>
    <name evidence="1" type="ORF">DSCW_01590</name>
</gene>
<dbReference type="EMBL" id="AP021875">
    <property type="protein sequence ID" value="BBO72742.1"/>
    <property type="molecule type" value="Genomic_DNA"/>
</dbReference>
<dbReference type="RefSeq" id="WP_155301919.1">
    <property type="nucleotide sequence ID" value="NZ_AP021875.1"/>
</dbReference>
<dbReference type="Pfam" id="PF04390">
    <property type="entry name" value="LptE"/>
    <property type="match status" value="1"/>
</dbReference>